<evidence type="ECO:0000313" key="7">
    <source>
        <dbReference type="Ensembl" id="ENSSORP00005020440.1"/>
    </source>
</evidence>
<name>A0A672ZT11_9TELE</name>
<dbReference type="AlphaFoldDB" id="A0A672ZT11"/>
<protein>
    <submittedName>
        <fullName evidence="7">Progranulin-like</fullName>
    </submittedName>
</protein>
<reference evidence="7" key="3">
    <citation type="submission" date="2025-09" db="UniProtKB">
        <authorList>
            <consortium name="Ensembl"/>
        </authorList>
    </citation>
    <scope>IDENTIFICATION</scope>
</reference>
<dbReference type="PANTHER" id="PTHR12274:SF7">
    <property type="entry name" value="GRANULINS"/>
    <property type="match status" value="1"/>
</dbReference>
<evidence type="ECO:0000256" key="2">
    <source>
        <dbReference type="ARBA" id="ARBA00010093"/>
    </source>
</evidence>
<dbReference type="InParanoid" id="A0A672ZT11"/>
<feature type="domain" description="Granulins" evidence="6">
    <location>
        <begin position="54"/>
        <end position="67"/>
    </location>
</feature>
<dbReference type="GeneID" id="115428745"/>
<reference evidence="7" key="1">
    <citation type="submission" date="2019-06" db="EMBL/GenBank/DDBJ databases">
        <authorList>
            <consortium name="Wellcome Sanger Institute Data Sharing"/>
        </authorList>
    </citation>
    <scope>NUCLEOTIDE SEQUENCE [LARGE SCALE GENOMIC DNA]</scope>
</reference>
<feature type="signal peptide" evidence="5">
    <location>
        <begin position="1"/>
        <end position="20"/>
    </location>
</feature>
<evidence type="ECO:0000256" key="5">
    <source>
        <dbReference type="SAM" id="SignalP"/>
    </source>
</evidence>
<evidence type="ECO:0000256" key="3">
    <source>
        <dbReference type="ARBA" id="ARBA00022525"/>
    </source>
</evidence>
<feature type="domain" description="Granulins" evidence="6">
    <location>
        <begin position="140"/>
        <end position="153"/>
    </location>
</feature>
<dbReference type="Proteomes" id="UP000472271">
    <property type="component" value="Chromosome 11"/>
</dbReference>
<evidence type="ECO:0000313" key="8">
    <source>
        <dbReference type="Proteomes" id="UP000472271"/>
    </source>
</evidence>
<dbReference type="InterPro" id="IPR000118">
    <property type="entry name" value="Granulin"/>
</dbReference>
<comment type="similarity">
    <text evidence="2">Belongs to the granulin family.</text>
</comment>
<dbReference type="PANTHER" id="PTHR12274">
    <property type="entry name" value="GRANULIN"/>
    <property type="match status" value="1"/>
</dbReference>
<reference evidence="7" key="2">
    <citation type="submission" date="2025-08" db="UniProtKB">
        <authorList>
            <consortium name="Ensembl"/>
        </authorList>
    </citation>
    <scope>IDENTIFICATION</scope>
</reference>
<dbReference type="SMART" id="SM00277">
    <property type="entry name" value="GRAN"/>
    <property type="match status" value="3"/>
</dbReference>
<dbReference type="GO" id="GO:0005576">
    <property type="term" value="C:extracellular region"/>
    <property type="evidence" value="ECO:0007669"/>
    <property type="project" value="UniProtKB-SubCell"/>
</dbReference>
<dbReference type="InterPro" id="IPR039036">
    <property type="entry name" value="Granulin_fam"/>
</dbReference>
<proteinExistence type="inferred from homology"/>
<dbReference type="Pfam" id="PF00396">
    <property type="entry name" value="Granulin"/>
    <property type="match status" value="3"/>
</dbReference>
<dbReference type="OrthoDB" id="5949339at2759"/>
<dbReference type="Gene3D" id="2.10.25.160">
    <property type="entry name" value="Granulin"/>
    <property type="match status" value="3"/>
</dbReference>
<dbReference type="PROSITE" id="PS51257">
    <property type="entry name" value="PROKAR_LIPOPROTEIN"/>
    <property type="match status" value="1"/>
</dbReference>
<sequence>MFRIPVWLLLGLLTCTLTSCLITCPDGRECPNHSTCCVGEEGYSCCFYPQAVCCSDKVHCCPSGFRCNMTAGFCERENKPWMSMPMVKKEAAVDNSHIRERQKSSVVFCDNHWACADGTTCCRHPKGGWFCCPLSPARCCLDGYHCCPYGYDCDHTYTRCVREGLTYPFTPEQPAASRPAFRISISEDEGRVKETPMAALTEASDGTNGLGIIRCDSMHYCPTGTTCCKGLARQWSCCPYPLGQCCLDGRHCCEYGYTCDPLSQSCRRFYSQIPAGTQQKAKADRTL</sequence>
<dbReference type="PROSITE" id="PS00799">
    <property type="entry name" value="GRANULINS"/>
    <property type="match status" value="2"/>
</dbReference>
<dbReference type="Ensembl" id="ENSSORT00005021013.1">
    <property type="protein sequence ID" value="ENSSORP00005020440.1"/>
    <property type="gene ID" value="ENSSORG00005009958.1"/>
</dbReference>
<comment type="subcellular location">
    <subcellularLocation>
        <location evidence="1">Secreted</location>
    </subcellularLocation>
</comment>
<dbReference type="InterPro" id="IPR037277">
    <property type="entry name" value="Granulin_sf"/>
</dbReference>
<evidence type="ECO:0000256" key="1">
    <source>
        <dbReference type="ARBA" id="ARBA00004613"/>
    </source>
</evidence>
<gene>
    <name evidence="7" type="primary">LOC115428745</name>
</gene>
<evidence type="ECO:0000256" key="4">
    <source>
        <dbReference type="ARBA" id="ARBA00023157"/>
    </source>
</evidence>
<dbReference type="RefSeq" id="XP_030003814.1">
    <property type="nucleotide sequence ID" value="XM_030147954.1"/>
</dbReference>
<keyword evidence="5" id="KW-0732">Signal</keyword>
<dbReference type="SUPFAM" id="SSF57277">
    <property type="entry name" value="Granulin repeat"/>
    <property type="match status" value="2"/>
</dbReference>
<organism evidence="7 8">
    <name type="scientific">Sphaeramia orbicularis</name>
    <name type="common">orbiculate cardinalfish</name>
    <dbReference type="NCBI Taxonomy" id="375764"/>
    <lineage>
        <taxon>Eukaryota</taxon>
        <taxon>Metazoa</taxon>
        <taxon>Chordata</taxon>
        <taxon>Craniata</taxon>
        <taxon>Vertebrata</taxon>
        <taxon>Euteleostomi</taxon>
        <taxon>Actinopterygii</taxon>
        <taxon>Neopterygii</taxon>
        <taxon>Teleostei</taxon>
        <taxon>Neoteleostei</taxon>
        <taxon>Acanthomorphata</taxon>
        <taxon>Gobiaria</taxon>
        <taxon>Kurtiformes</taxon>
        <taxon>Apogonoidei</taxon>
        <taxon>Apogonidae</taxon>
        <taxon>Apogoninae</taxon>
        <taxon>Sphaeramia</taxon>
    </lineage>
</organism>
<feature type="chain" id="PRO_5025548926" evidence="5">
    <location>
        <begin position="21"/>
        <end position="287"/>
    </location>
</feature>
<keyword evidence="8" id="KW-1185">Reference proteome</keyword>
<evidence type="ECO:0000259" key="6">
    <source>
        <dbReference type="PROSITE" id="PS00799"/>
    </source>
</evidence>
<keyword evidence="3" id="KW-0964">Secreted</keyword>
<accession>A0A672ZT11</accession>
<keyword evidence="4" id="KW-1015">Disulfide bond</keyword>